<evidence type="ECO:0000256" key="2">
    <source>
        <dbReference type="ARBA" id="ARBA00023136"/>
    </source>
</evidence>
<dbReference type="AlphaFoldDB" id="A0A0C1L405"/>
<proteinExistence type="predicted"/>
<name>A0A0C1L405_9BACT</name>
<evidence type="ECO:0000313" key="6">
    <source>
        <dbReference type="Proteomes" id="UP000031408"/>
    </source>
</evidence>
<evidence type="ECO:0000256" key="3">
    <source>
        <dbReference type="SAM" id="SignalP"/>
    </source>
</evidence>
<keyword evidence="3" id="KW-0732">Signal</keyword>
<dbReference type="InterPro" id="IPR034746">
    <property type="entry name" value="POTRA"/>
</dbReference>
<dbReference type="PROSITE" id="PS51779">
    <property type="entry name" value="POTRA"/>
    <property type="match status" value="1"/>
</dbReference>
<feature type="domain" description="POTRA" evidence="4">
    <location>
        <begin position="54"/>
        <end position="130"/>
    </location>
</feature>
<dbReference type="Pfam" id="PF07244">
    <property type="entry name" value="POTRA"/>
    <property type="match status" value="1"/>
</dbReference>
<dbReference type="EMBL" id="JSVC01000010">
    <property type="protein sequence ID" value="KIC94782.1"/>
    <property type="molecule type" value="Genomic_DNA"/>
</dbReference>
<comment type="subcellular location">
    <subcellularLocation>
        <location evidence="1">Membrane</location>
    </subcellularLocation>
</comment>
<gene>
    <name evidence="5" type="ORF">OI18_09920</name>
</gene>
<organism evidence="5 6">
    <name type="scientific">Flavihumibacter solisilvae</name>
    <dbReference type="NCBI Taxonomy" id="1349421"/>
    <lineage>
        <taxon>Bacteria</taxon>
        <taxon>Pseudomonadati</taxon>
        <taxon>Bacteroidota</taxon>
        <taxon>Chitinophagia</taxon>
        <taxon>Chitinophagales</taxon>
        <taxon>Chitinophagaceae</taxon>
        <taxon>Flavihumibacter</taxon>
    </lineage>
</organism>
<feature type="signal peptide" evidence="3">
    <location>
        <begin position="1"/>
        <end position="21"/>
    </location>
</feature>
<dbReference type="InterPro" id="IPR010827">
    <property type="entry name" value="BamA/TamA_POTRA"/>
</dbReference>
<protein>
    <recommendedName>
        <fullName evidence="4">POTRA domain-containing protein</fullName>
    </recommendedName>
</protein>
<comment type="caution">
    <text evidence="5">The sequence shown here is derived from an EMBL/GenBank/DDBJ whole genome shotgun (WGS) entry which is preliminary data.</text>
</comment>
<reference evidence="5 6" key="1">
    <citation type="submission" date="2014-11" db="EMBL/GenBank/DDBJ databases">
        <title>Genome sequence of Flavihumibacter solisilvae 3-3.</title>
        <authorList>
            <person name="Zhou G."/>
            <person name="Li M."/>
            <person name="Wang G."/>
        </authorList>
    </citation>
    <scope>NUCLEOTIDE SEQUENCE [LARGE SCALE GENOMIC DNA]</scope>
    <source>
        <strain evidence="5 6">3-3</strain>
    </source>
</reference>
<dbReference type="STRING" id="1349421.OI18_09920"/>
<keyword evidence="6" id="KW-1185">Reference proteome</keyword>
<evidence type="ECO:0000256" key="1">
    <source>
        <dbReference type="ARBA" id="ARBA00004370"/>
    </source>
</evidence>
<dbReference type="Gene3D" id="3.10.20.310">
    <property type="entry name" value="membrane protein fhac"/>
    <property type="match status" value="1"/>
</dbReference>
<evidence type="ECO:0000259" key="4">
    <source>
        <dbReference type="PROSITE" id="PS51779"/>
    </source>
</evidence>
<sequence>MVWKLCMILIAALCLSAELSAQSVLQSSVDLDLASALNADDVDFPDTNKVRKPFLISKIFISGNKKTKDYIIKRELPFVEGDSVVLNELVEKFRVGKQQLVNTRLFNEVIISLKSFHGYLVDIQIDVKERWYIFPIPYFKPVDRNLQMWADKGYSLDRINYGAKFTYYNTTGRNDKLRLWLITGYSRQIQGSYEQPFADKSLKFGYGINFSYSASKEVNPLTVNNQQFFLKSDSLPKAGNFLQELWGGSVAVSYRPGLRTRHTLRLAYEKDKIDSAVWRVNPYYLSKTGKTNISYPELTYSVTHINVDYAPYPLRGVMAEAALSRQGFGGKDVGMWTLNFKGTKAWDLKWKSSFSMQAGGIVRLPFDQSFLNHRLFGYGDFYLRGLEKYVVDGVAGAMLRNTLRRELANFNVRLPIRSQSHDHIPFRIYAKTYGDLGYSYNKKFPGNSLNNKMLYTAGAGIDVVTLYDLVFRLEYSVNQLGESGFFFHFKNDF</sequence>
<dbReference type="Proteomes" id="UP000031408">
    <property type="component" value="Unassembled WGS sequence"/>
</dbReference>
<keyword evidence="2" id="KW-0472">Membrane</keyword>
<evidence type="ECO:0000313" key="5">
    <source>
        <dbReference type="EMBL" id="KIC94782.1"/>
    </source>
</evidence>
<feature type="chain" id="PRO_5002135395" description="POTRA domain-containing protein" evidence="3">
    <location>
        <begin position="22"/>
        <end position="493"/>
    </location>
</feature>
<dbReference type="GO" id="GO:0019867">
    <property type="term" value="C:outer membrane"/>
    <property type="evidence" value="ECO:0007669"/>
    <property type="project" value="InterPro"/>
</dbReference>
<accession>A0A0C1L405</accession>